<feature type="transmembrane region" description="Helical" evidence="1">
    <location>
        <begin position="20"/>
        <end position="38"/>
    </location>
</feature>
<sequence length="40" mass="4949">MIFVNHLCQFQTAMPLNKHLYNVLILKIFFKFWLYIYLAL</sequence>
<evidence type="ECO:0000313" key="2">
    <source>
        <dbReference type="EMBL" id="ERL57033.1"/>
    </source>
</evidence>
<reference evidence="2 3" key="1">
    <citation type="journal article" date="2013" name="Genome Announc.">
        <title>Draft Genome Sequence of Psychrobacter aquaticus Strain CMS 56T, Isolated from a Cyanobacterial Mat Sample Collected from Water Bodies in the McMurdo Dry Valley Region of Antarctica.</title>
        <authorList>
            <person name="Reddy G.S."/>
            <person name="Ara S."/>
            <person name="Singh A."/>
            <person name="Kumar Pinnaka A."/>
            <person name="Shivaji S."/>
        </authorList>
    </citation>
    <scope>NUCLEOTIDE SEQUENCE [LARGE SCALE GENOMIC DNA]</scope>
    <source>
        <strain evidence="2 3">CMS 56</strain>
    </source>
</reference>
<proteinExistence type="predicted"/>
<keyword evidence="1" id="KW-0812">Transmembrane</keyword>
<organism evidence="2 3">
    <name type="scientific">Psychrobacter aquaticus CMS 56</name>
    <dbReference type="NCBI Taxonomy" id="1354303"/>
    <lineage>
        <taxon>Bacteria</taxon>
        <taxon>Pseudomonadati</taxon>
        <taxon>Pseudomonadota</taxon>
        <taxon>Gammaproteobacteria</taxon>
        <taxon>Moraxellales</taxon>
        <taxon>Moraxellaceae</taxon>
        <taxon>Psychrobacter</taxon>
    </lineage>
</organism>
<dbReference type="Proteomes" id="UP000016761">
    <property type="component" value="Unassembled WGS sequence"/>
</dbReference>
<evidence type="ECO:0000313" key="3">
    <source>
        <dbReference type="Proteomes" id="UP000016761"/>
    </source>
</evidence>
<evidence type="ECO:0000256" key="1">
    <source>
        <dbReference type="SAM" id="Phobius"/>
    </source>
</evidence>
<keyword evidence="1" id="KW-0472">Membrane</keyword>
<keyword evidence="1" id="KW-1133">Transmembrane helix</keyword>
<name>U4TEZ3_9GAMM</name>
<comment type="caution">
    <text evidence="2">The sequence shown here is derived from an EMBL/GenBank/DDBJ whole genome shotgun (WGS) entry which is preliminary data.</text>
</comment>
<dbReference type="PATRIC" id="fig|1354303.4.peg.30"/>
<protein>
    <submittedName>
        <fullName evidence="2">Uncharacterized protein</fullName>
    </submittedName>
</protein>
<accession>U4TEZ3</accession>
<dbReference type="AlphaFoldDB" id="U4TEZ3"/>
<gene>
    <name evidence="2" type="ORF">M917_0030</name>
</gene>
<dbReference type="EMBL" id="AUSW01000004">
    <property type="protein sequence ID" value="ERL57033.1"/>
    <property type="molecule type" value="Genomic_DNA"/>
</dbReference>
<keyword evidence="3" id="KW-1185">Reference proteome</keyword>